<dbReference type="RefSeq" id="WP_075150912.1">
    <property type="nucleotide sequence ID" value="NZ_CP018820.1"/>
</dbReference>
<dbReference type="PANTHER" id="PTHR40980:SF3">
    <property type="entry name" value="TONB-DEPENDENT RECEPTOR-LIKE BETA-BARREL DOMAIN-CONTAINING PROTEIN"/>
    <property type="match status" value="1"/>
</dbReference>
<evidence type="ECO:0000313" key="10">
    <source>
        <dbReference type="Proteomes" id="UP000185161"/>
    </source>
</evidence>
<dbReference type="InterPro" id="IPR000531">
    <property type="entry name" value="Beta-barrel_TonB"/>
</dbReference>
<keyword evidence="9" id="KW-0675">Receptor</keyword>
<dbReference type="Pfam" id="PF07715">
    <property type="entry name" value="Plug"/>
    <property type="match status" value="1"/>
</dbReference>
<name>A0A1L6J7Q0_9SPHN</name>
<dbReference type="Proteomes" id="UP000286681">
    <property type="component" value="Unassembled WGS sequence"/>
</dbReference>
<keyword evidence="4" id="KW-0798">TonB box</keyword>
<evidence type="ECO:0000256" key="4">
    <source>
        <dbReference type="RuleBase" id="RU003357"/>
    </source>
</evidence>
<dbReference type="OrthoDB" id="5476657at2"/>
<evidence type="ECO:0000256" key="3">
    <source>
        <dbReference type="ARBA" id="ARBA00023237"/>
    </source>
</evidence>
<dbReference type="InterPro" id="IPR010104">
    <property type="entry name" value="TonB_rcpt_bac"/>
</dbReference>
<reference evidence="9 11" key="3">
    <citation type="submission" date="2018-07" db="EMBL/GenBank/DDBJ databases">
        <title>Genomic and Epidemiologic Investigation of an Indolent Hospital Outbreak.</title>
        <authorList>
            <person name="Johnson R.C."/>
            <person name="Deming C."/>
            <person name="Conlan S."/>
            <person name="Zellmer C.J."/>
            <person name="Michelin A.V."/>
            <person name="Lee-Lin S."/>
            <person name="Thomas P.J."/>
            <person name="Park M."/>
            <person name="Weingarten R.A."/>
            <person name="Less J."/>
            <person name="Dekker J.P."/>
            <person name="Frank K.M."/>
            <person name="Musser K.A."/>
            <person name="Mcquiston J.R."/>
            <person name="Henderson D.K."/>
            <person name="Lau A.F."/>
            <person name="Palmore T.N."/>
            <person name="Segre J.A."/>
        </authorList>
    </citation>
    <scope>NUCLEOTIDE SEQUENCE [LARGE SCALE GENOMIC DNA]</scope>
    <source>
        <strain evidence="9 11">SK-NIH.Env10_0317</strain>
    </source>
</reference>
<dbReference type="PANTHER" id="PTHR40980">
    <property type="entry name" value="PLUG DOMAIN-CONTAINING PROTEIN"/>
    <property type="match status" value="1"/>
</dbReference>
<evidence type="ECO:0000313" key="11">
    <source>
        <dbReference type="Proteomes" id="UP000286681"/>
    </source>
</evidence>
<keyword evidence="2 4" id="KW-0472">Membrane</keyword>
<evidence type="ECO:0000256" key="2">
    <source>
        <dbReference type="ARBA" id="ARBA00023136"/>
    </source>
</evidence>
<comment type="subcellular location">
    <subcellularLocation>
        <location evidence="1 4">Cell outer membrane</location>
    </subcellularLocation>
</comment>
<dbReference type="InterPro" id="IPR036942">
    <property type="entry name" value="Beta-barrel_TonB_sf"/>
</dbReference>
<reference evidence="10" key="2">
    <citation type="submission" date="2016-12" db="EMBL/GenBank/DDBJ databases">
        <title>Whole genome sequencing of Sphingomonas sp. ABOJV.</title>
        <authorList>
            <person name="Conlan S."/>
            <person name="Thomas P.J."/>
            <person name="Mullikin J."/>
            <person name="Palmore T.N."/>
            <person name="Frank K.M."/>
            <person name="Segre J.A."/>
        </authorList>
    </citation>
    <scope>NUCLEOTIDE SEQUENCE [LARGE SCALE GENOMIC DNA]</scope>
    <source>
        <strain evidence="10">ABOJV</strain>
    </source>
</reference>
<evidence type="ECO:0000313" key="9">
    <source>
        <dbReference type="EMBL" id="RSV08031.1"/>
    </source>
</evidence>
<dbReference type="EMBL" id="CP018820">
    <property type="protein sequence ID" value="APR51935.1"/>
    <property type="molecule type" value="Genomic_DNA"/>
</dbReference>
<dbReference type="InterPro" id="IPR037066">
    <property type="entry name" value="Plug_dom_sf"/>
</dbReference>
<dbReference type="AlphaFoldDB" id="A0A1L6J7Q0"/>
<feature type="domain" description="TonB-dependent receptor-like beta-barrel" evidence="6">
    <location>
        <begin position="457"/>
        <end position="938"/>
    </location>
</feature>
<evidence type="ECO:0000313" key="8">
    <source>
        <dbReference type="EMBL" id="APR51935.1"/>
    </source>
</evidence>
<evidence type="ECO:0000256" key="1">
    <source>
        <dbReference type="ARBA" id="ARBA00004442"/>
    </source>
</evidence>
<comment type="similarity">
    <text evidence="4">Belongs to the TonB-dependent receptor family.</text>
</comment>
<dbReference type="KEGG" id="skr:BRX40_05335"/>
<proteinExistence type="inferred from homology"/>
<accession>A0A1L6J7Q0</accession>
<gene>
    <name evidence="8" type="ORF">BRX40_05335</name>
    <name evidence="9" type="ORF">CA257_00675</name>
</gene>
<dbReference type="NCBIfam" id="TIGR01782">
    <property type="entry name" value="TonB-Xanth-Caul"/>
    <property type="match status" value="1"/>
</dbReference>
<dbReference type="Pfam" id="PF00593">
    <property type="entry name" value="TonB_dep_Rec_b-barrel"/>
    <property type="match status" value="1"/>
</dbReference>
<feature type="domain" description="TonB-dependent receptor plug" evidence="7">
    <location>
        <begin position="63"/>
        <end position="177"/>
    </location>
</feature>
<dbReference type="InterPro" id="IPR012910">
    <property type="entry name" value="Plug_dom"/>
</dbReference>
<dbReference type="GO" id="GO:0009279">
    <property type="term" value="C:cell outer membrane"/>
    <property type="evidence" value="ECO:0007669"/>
    <property type="project" value="UniProtKB-SubCell"/>
</dbReference>
<reference evidence="8" key="1">
    <citation type="submission" date="2016-12" db="EMBL/GenBank/DDBJ databases">
        <title>Whole genome sequencing of Sphingomonas koreensis.</title>
        <authorList>
            <person name="Conlan S."/>
            <person name="Thomas P.J."/>
            <person name="Mullikin J."/>
            <person name="Palmore T.N."/>
            <person name="Frank K.M."/>
            <person name="Segre J.A."/>
        </authorList>
    </citation>
    <scope>NUCLEOTIDE SEQUENCE</scope>
    <source>
        <strain evidence="8">ABOJV</strain>
    </source>
</reference>
<evidence type="ECO:0000259" key="7">
    <source>
        <dbReference type="Pfam" id="PF07715"/>
    </source>
</evidence>
<dbReference type="GeneID" id="44131980"/>
<evidence type="ECO:0000259" key="6">
    <source>
        <dbReference type="Pfam" id="PF00593"/>
    </source>
</evidence>
<dbReference type="Gene3D" id="2.40.170.20">
    <property type="entry name" value="TonB-dependent receptor, beta-barrel domain"/>
    <property type="match status" value="1"/>
</dbReference>
<dbReference type="EMBL" id="QQWO01000001">
    <property type="protein sequence ID" value="RSV08031.1"/>
    <property type="molecule type" value="Genomic_DNA"/>
</dbReference>
<keyword evidence="10" id="KW-1185">Reference proteome</keyword>
<protein>
    <submittedName>
        <fullName evidence="9">TonB-dependent receptor</fullName>
    </submittedName>
</protein>
<evidence type="ECO:0000256" key="5">
    <source>
        <dbReference type="SAM" id="SignalP"/>
    </source>
</evidence>
<keyword evidence="3" id="KW-0998">Cell outer membrane</keyword>
<keyword evidence="5" id="KW-0732">Signal</keyword>
<dbReference type="STRING" id="93064.BRX40_05335"/>
<feature type="signal peptide" evidence="5">
    <location>
        <begin position="1"/>
        <end position="29"/>
    </location>
</feature>
<dbReference type="SUPFAM" id="SSF56935">
    <property type="entry name" value="Porins"/>
    <property type="match status" value="1"/>
</dbReference>
<dbReference type="Gene3D" id="2.170.130.10">
    <property type="entry name" value="TonB-dependent receptor, plug domain"/>
    <property type="match status" value="1"/>
</dbReference>
<dbReference type="Proteomes" id="UP000185161">
    <property type="component" value="Chromosome"/>
</dbReference>
<dbReference type="CDD" id="cd01347">
    <property type="entry name" value="ligand_gated_channel"/>
    <property type="match status" value="1"/>
</dbReference>
<sequence length="972" mass="105363">MASRFRNRGLNPSVVALAVGLSWVAPVAAQEASTPPAQETNDEVMDVTVTGFRGSLEKSLQTKRNETGVVDSISAEDVGKFPDSNLAESMQRLPGVALARGDGGEGKTISVRGLGAQFTRVRLNGMQGSSGTNTSDIRAGFNTSRSFDFSTFASELFSELTVRKTYSADVDEGSLGATVDLTTPRPLSYADDFTFAASAQGTYDDLRGKVSPRVTGLVSKKFLDGTFGIAASIAYTKRYTREEAWSAVEMYRGTQQGGFCSPVGYPTQNPANTVTIGTDALNCATGMPRLPGTAENIANYETARNAFIYRSPRWLRSDQDYSRLGATVTLEAEPAEGTKFALDGLYSWYDVTRRDYSFAANSFARGLNNHGQPVTSVTDIVTDSLGSTLYGQFNGIDISNDVALRKYTSTFRQINARFSQELGKLTIDAYAGLSLSTMHNPVSTQISFFANDVNNFSYDFRGGGNIPVINWGFDTTNAANYLFSPNLVVANPAGGNITIFRNLLNKGDNKDETENLTTEFNATYALTEAFKVRAGVQYRESNYKRYTRSRAGNVTTGALPAGTSMASVMTLIDNFGSSMPGDVGGSWLAPDYDAIDALINFTNDDTGLYALAPIPARDTLSEKVTGAYGMVEFDADIGVRVRGNVGVRYVHTNQSGLGAVAGVARTLTREYDDWLPSATVTMDLTDQLILRFAAAKVMARAELNHILPAGVNIALNTRTISGPNFYLDPIRAKTVDASLEYYFGRRGLISVGGFYKDIDSYIQAISESMPYSQTGLPLSLIEGSGNTAATEFTVSSRQNTPGGPLKGIEVNVQTGFEFLGDTFRNFGMLANYTFVDSEIVYCVSTAGPCTGTNAIVRDLVNLSKHAASGTLYYEDSKFSIRGTATYRDKYLLTVPTSRIDRTTGVNDVQGAKSTIFVDLAASYQLTPQIQLRLEAQNITNEALEYYYDSVRQDPYYTGFTGRKFSAGVAFKF</sequence>
<organism evidence="8 10">
    <name type="scientific">Sphingomonas koreensis</name>
    <dbReference type="NCBI Taxonomy" id="93064"/>
    <lineage>
        <taxon>Bacteria</taxon>
        <taxon>Pseudomonadati</taxon>
        <taxon>Pseudomonadota</taxon>
        <taxon>Alphaproteobacteria</taxon>
        <taxon>Sphingomonadales</taxon>
        <taxon>Sphingomonadaceae</taxon>
        <taxon>Sphingomonas</taxon>
    </lineage>
</organism>
<feature type="chain" id="PRO_5041797810" evidence="5">
    <location>
        <begin position="30"/>
        <end position="972"/>
    </location>
</feature>